<keyword evidence="2" id="KW-1185">Reference proteome</keyword>
<gene>
    <name evidence="1" type="ORF">BOTNAR_1556g00020</name>
</gene>
<dbReference type="EMBL" id="PQXJ01001550">
    <property type="protein sequence ID" value="TGO43653.1"/>
    <property type="molecule type" value="Genomic_DNA"/>
</dbReference>
<dbReference type="AlphaFoldDB" id="A0A4Z1HEV9"/>
<evidence type="ECO:0000313" key="1">
    <source>
        <dbReference type="EMBL" id="TGO43653.1"/>
    </source>
</evidence>
<evidence type="ECO:0000313" key="2">
    <source>
        <dbReference type="Proteomes" id="UP000297452"/>
    </source>
</evidence>
<accession>A0A4Z1HEV9</accession>
<protein>
    <submittedName>
        <fullName evidence="1">Uncharacterized protein</fullName>
    </submittedName>
</protein>
<proteinExistence type="predicted"/>
<dbReference type="Proteomes" id="UP000297452">
    <property type="component" value="Unassembled WGS sequence"/>
</dbReference>
<comment type="caution">
    <text evidence="1">The sequence shown here is derived from an EMBL/GenBank/DDBJ whole genome shotgun (WGS) entry which is preliminary data.</text>
</comment>
<organism evidence="1 2">
    <name type="scientific">Botryotinia narcissicola</name>
    <dbReference type="NCBI Taxonomy" id="278944"/>
    <lineage>
        <taxon>Eukaryota</taxon>
        <taxon>Fungi</taxon>
        <taxon>Dikarya</taxon>
        <taxon>Ascomycota</taxon>
        <taxon>Pezizomycotina</taxon>
        <taxon>Leotiomycetes</taxon>
        <taxon>Helotiales</taxon>
        <taxon>Sclerotiniaceae</taxon>
        <taxon>Botryotinia</taxon>
    </lineage>
</organism>
<sequence length="71" mass="7692">MLVVIDILGAVLSVVDENGKLENVFEEVVGSWGVGVLEFDADAGVEDLRWEGEGEDEDFRVELGVKVEVVA</sequence>
<reference evidence="1 2" key="1">
    <citation type="submission" date="2017-12" db="EMBL/GenBank/DDBJ databases">
        <title>Comparative genomics of Botrytis spp.</title>
        <authorList>
            <person name="Valero-Jimenez C.A."/>
            <person name="Tapia P."/>
            <person name="Veloso J."/>
            <person name="Silva-Moreno E."/>
            <person name="Staats M."/>
            <person name="Valdes J.H."/>
            <person name="Van Kan J.A.L."/>
        </authorList>
    </citation>
    <scope>NUCLEOTIDE SEQUENCE [LARGE SCALE GENOMIC DNA]</scope>
    <source>
        <strain evidence="1 2">MUCL2120</strain>
    </source>
</reference>
<name>A0A4Z1HEV9_9HELO</name>